<dbReference type="InterPro" id="IPR050640">
    <property type="entry name" value="Bact_2-comp_sensor_kinase"/>
</dbReference>
<dbReference type="RefSeq" id="WP_057782021.1">
    <property type="nucleotide sequence ID" value="NZ_JAGGJQ010000008.1"/>
</dbReference>
<gene>
    <name evidence="3" type="ORF">J2Z56_002865</name>
    <name evidence="4" type="ORF">J2Z57_002622</name>
</gene>
<dbReference type="PANTHER" id="PTHR34220">
    <property type="entry name" value="SENSOR HISTIDINE KINASE YPDA"/>
    <property type="match status" value="1"/>
</dbReference>
<feature type="transmembrane region" description="Helical" evidence="1">
    <location>
        <begin position="65"/>
        <end position="85"/>
    </location>
</feature>
<evidence type="ECO:0000259" key="2">
    <source>
        <dbReference type="Pfam" id="PF06580"/>
    </source>
</evidence>
<proteinExistence type="predicted"/>
<dbReference type="Gene3D" id="3.30.565.10">
    <property type="entry name" value="Histidine kinase-like ATPase, C-terminal domain"/>
    <property type="match status" value="1"/>
</dbReference>
<accession>A0A9X1CD76</accession>
<feature type="domain" description="Signal transduction histidine kinase internal region" evidence="2">
    <location>
        <begin position="155"/>
        <end position="230"/>
    </location>
</feature>
<organism evidence="3 5">
    <name type="scientific">Formosa algae</name>
    <dbReference type="NCBI Taxonomy" id="225843"/>
    <lineage>
        <taxon>Bacteria</taxon>
        <taxon>Pseudomonadati</taxon>
        <taxon>Bacteroidota</taxon>
        <taxon>Flavobacteriia</taxon>
        <taxon>Flavobacteriales</taxon>
        <taxon>Flavobacteriaceae</taxon>
        <taxon>Formosa</taxon>
    </lineage>
</organism>
<dbReference type="EMBL" id="JAUSUU010000008">
    <property type="protein sequence ID" value="MDQ0336169.1"/>
    <property type="molecule type" value="Genomic_DNA"/>
</dbReference>
<keyword evidence="1" id="KW-1133">Transmembrane helix</keyword>
<comment type="caution">
    <text evidence="3">The sequence shown here is derived from an EMBL/GenBank/DDBJ whole genome shotgun (WGS) entry which is preliminary data.</text>
</comment>
<protein>
    <submittedName>
        <fullName evidence="3">Sensor histidine kinase YesM</fullName>
    </submittedName>
</protein>
<keyword evidence="6" id="KW-1185">Reference proteome</keyword>
<name>A0A9X1CD76_9FLAO</name>
<dbReference type="AlphaFoldDB" id="A0A9X1CD76"/>
<feature type="transmembrane region" description="Helical" evidence="1">
    <location>
        <begin position="38"/>
        <end position="58"/>
    </location>
</feature>
<sequence length="345" mass="39775">MNKFKRFSAQIGLLLTIWLILWSGQFWATRFLLENTSAFIAQIIVILFLIFFAAPKYLFTKKYMIFIGLSVIILILMTLAASYFMPQIMEPLPHPRGMRPEGINPRDMHKPPSEFLTQSLLIVLSYILATVIEVVYYNQKNEEALIKSKAQTLNTELKLLKSQINPHFLFNALNNIYALSGIDTEKTQKSISYLSDMLRYVLYECEQPLVSLQKEMDYIDNYIKLFRLKSSKTYPISTQFNVTNPNIMLSPMLLIPFVENAFKHSNIEKIKDTFITIYIETTPQSILFKVENSIPEAPINKDAMGGIGLENVKKRLAILYPNTHDLKITTVNNTFSVSLKLEQYV</sequence>
<evidence type="ECO:0000313" key="4">
    <source>
        <dbReference type="EMBL" id="MDQ0336169.1"/>
    </source>
</evidence>
<evidence type="ECO:0000313" key="3">
    <source>
        <dbReference type="EMBL" id="MBP1840934.1"/>
    </source>
</evidence>
<keyword evidence="1" id="KW-0812">Transmembrane</keyword>
<keyword evidence="3" id="KW-0418">Kinase</keyword>
<evidence type="ECO:0000313" key="6">
    <source>
        <dbReference type="Proteomes" id="UP001231587"/>
    </source>
</evidence>
<dbReference type="GO" id="GO:0016020">
    <property type="term" value="C:membrane"/>
    <property type="evidence" value="ECO:0007669"/>
    <property type="project" value="InterPro"/>
</dbReference>
<dbReference type="Proteomes" id="UP001231587">
    <property type="component" value="Unassembled WGS sequence"/>
</dbReference>
<keyword evidence="1" id="KW-0472">Membrane</keyword>
<dbReference type="EMBL" id="JAGGJQ010000008">
    <property type="protein sequence ID" value="MBP1840934.1"/>
    <property type="molecule type" value="Genomic_DNA"/>
</dbReference>
<dbReference type="GO" id="GO:0000155">
    <property type="term" value="F:phosphorelay sensor kinase activity"/>
    <property type="evidence" value="ECO:0007669"/>
    <property type="project" value="InterPro"/>
</dbReference>
<feature type="transmembrane region" description="Helical" evidence="1">
    <location>
        <begin position="115"/>
        <end position="137"/>
    </location>
</feature>
<dbReference type="InterPro" id="IPR036890">
    <property type="entry name" value="HATPase_C_sf"/>
</dbReference>
<dbReference type="InterPro" id="IPR010559">
    <property type="entry name" value="Sig_transdc_His_kin_internal"/>
</dbReference>
<evidence type="ECO:0000256" key="1">
    <source>
        <dbReference type="SAM" id="Phobius"/>
    </source>
</evidence>
<dbReference type="PANTHER" id="PTHR34220:SF7">
    <property type="entry name" value="SENSOR HISTIDINE KINASE YPDA"/>
    <property type="match status" value="1"/>
</dbReference>
<dbReference type="Pfam" id="PF06580">
    <property type="entry name" value="His_kinase"/>
    <property type="match status" value="1"/>
</dbReference>
<dbReference type="Proteomes" id="UP001138672">
    <property type="component" value="Unassembled WGS sequence"/>
</dbReference>
<evidence type="ECO:0000313" key="5">
    <source>
        <dbReference type="Proteomes" id="UP001138672"/>
    </source>
</evidence>
<dbReference type="OrthoDB" id="9809908at2"/>
<keyword evidence="3" id="KW-0808">Transferase</keyword>
<reference evidence="3" key="1">
    <citation type="submission" date="2021-03" db="EMBL/GenBank/DDBJ databases">
        <title>Genomic Encyclopedia of Type Strains, Phase IV (KMG-IV): sequencing the most valuable type-strain genomes for metagenomic binning, comparative biology and taxonomic classification.</title>
        <authorList>
            <person name="Goeker M."/>
        </authorList>
    </citation>
    <scope>NUCLEOTIDE SEQUENCE</scope>
    <source>
        <strain evidence="3">DSM 15523</strain>
        <strain evidence="4 6">DSM 16476</strain>
    </source>
</reference>